<feature type="domain" description="Thiamine pyrophosphate enzyme central" evidence="4">
    <location>
        <begin position="215"/>
        <end position="328"/>
    </location>
</feature>
<dbReference type="InterPro" id="IPR029061">
    <property type="entry name" value="THDP-binding"/>
</dbReference>
<dbReference type="InterPro" id="IPR012001">
    <property type="entry name" value="Thiamin_PyroP_enz_TPP-bd_dom"/>
</dbReference>
<sequence length="597" mass="64238">MSNYTTATAILEALEDAGVTHLFVNLGSDHPAILEAISKREADTKRDGAKKNGLRFFTAPNEFVGLCAAQGFFQASGRMQAILVHVDAGTLAMGGAIHNVSRARIPVIMIAGTSPVTDEGELVGTRNEFIHYIQDTIDQRGIVRGYTVLNHEIRTGRNAKQLILRAAQMSQSEPKGPSYLIACREVLEEQITPYTVNANKWRPLSPGALAPAAVEEIGKALLGAKAPVVVTSYLGRQPEAVHQLIKLCEATGTAVLEAVPGYLNFPHTHKLYAGNHWSEGLPNGILGGADVIIVLDCDVPWIKSVFRPSPDAKVFHIDCDPLKVNMSLFHIDTELSCKADVLTSLEQVNGYLALPRDGDTAALQTYQAAVEARTAKVAEIHDTYIAGIHAKEVLPADPSIITPHYALSRLRAHLPDDALVMSEGISNFRPICDVLMRRLPGTYFTSGATCLGWNGGASVGAKMAHPDKLVVNITGDGSFMFSIPETVHWMARKYDAPFLTVILNNRGWKSPMLSALACHRQGHSSQAETADDLYVTFDPSCDHAQVAVAAGAGFGCTVKTADEIDAAIQKGLETVAAGRAAVIDIWLPKFQVGDRVG</sequence>
<evidence type="ECO:0000256" key="2">
    <source>
        <dbReference type="ARBA" id="ARBA00023052"/>
    </source>
</evidence>
<accession>A0ABR3ZB09</accession>
<comment type="similarity">
    <text evidence="1 3">Belongs to the TPP enzyme family.</text>
</comment>
<feature type="domain" description="Thiamine pyrophosphate enzyme N-terminal TPP-binding" evidence="6">
    <location>
        <begin position="5"/>
        <end position="140"/>
    </location>
</feature>
<comment type="caution">
    <text evidence="7">The sequence shown here is derived from an EMBL/GenBank/DDBJ whole genome shotgun (WGS) entry which is preliminary data.</text>
</comment>
<organism evidence="7 8">
    <name type="scientific">Sporothrix stenoceras</name>
    <dbReference type="NCBI Taxonomy" id="5173"/>
    <lineage>
        <taxon>Eukaryota</taxon>
        <taxon>Fungi</taxon>
        <taxon>Dikarya</taxon>
        <taxon>Ascomycota</taxon>
        <taxon>Pezizomycotina</taxon>
        <taxon>Sordariomycetes</taxon>
        <taxon>Sordariomycetidae</taxon>
        <taxon>Ophiostomatales</taxon>
        <taxon>Ophiostomataceae</taxon>
        <taxon>Sporothrix</taxon>
    </lineage>
</organism>
<dbReference type="InterPro" id="IPR029035">
    <property type="entry name" value="DHS-like_NAD/FAD-binding_dom"/>
</dbReference>
<evidence type="ECO:0000259" key="4">
    <source>
        <dbReference type="Pfam" id="PF00205"/>
    </source>
</evidence>
<dbReference type="SUPFAM" id="SSF52467">
    <property type="entry name" value="DHS-like NAD/FAD-binding domain"/>
    <property type="match status" value="1"/>
</dbReference>
<dbReference type="InterPro" id="IPR000399">
    <property type="entry name" value="TPP-bd_CS"/>
</dbReference>
<dbReference type="Pfam" id="PF02776">
    <property type="entry name" value="TPP_enzyme_N"/>
    <property type="match status" value="1"/>
</dbReference>
<keyword evidence="2 3" id="KW-0786">Thiamine pyrophosphate</keyword>
<evidence type="ECO:0000256" key="3">
    <source>
        <dbReference type="RuleBase" id="RU362132"/>
    </source>
</evidence>
<dbReference type="Gene3D" id="3.40.50.970">
    <property type="match status" value="2"/>
</dbReference>
<reference evidence="7 8" key="1">
    <citation type="journal article" date="2024" name="IMA Fungus">
        <title>IMA Genome - F19 : A genome assembly and annotation guide to empower mycologists, including annotated draft genome sequences of Ceratocystis pirilliformis, Diaporthe australafricana, Fusarium ophioides, Paecilomyces lecythidis, and Sporothrix stenoceras.</title>
        <authorList>
            <person name="Aylward J."/>
            <person name="Wilson A.M."/>
            <person name="Visagie C.M."/>
            <person name="Spraker J."/>
            <person name="Barnes I."/>
            <person name="Buitendag C."/>
            <person name="Ceriani C."/>
            <person name="Del Mar Angel L."/>
            <person name="du Plessis D."/>
            <person name="Fuchs T."/>
            <person name="Gasser K."/>
            <person name="Kramer D."/>
            <person name="Li W."/>
            <person name="Munsamy K."/>
            <person name="Piso A."/>
            <person name="Price J.L."/>
            <person name="Sonnekus B."/>
            <person name="Thomas C."/>
            <person name="van der Nest A."/>
            <person name="van Dijk A."/>
            <person name="van Heerden A."/>
            <person name="van Vuuren N."/>
            <person name="Yilmaz N."/>
            <person name="Duong T.A."/>
            <person name="van der Merwe N.A."/>
            <person name="Wingfield M.J."/>
            <person name="Wingfield B.D."/>
        </authorList>
    </citation>
    <scope>NUCLEOTIDE SEQUENCE [LARGE SCALE GENOMIC DNA]</scope>
    <source>
        <strain evidence="7 8">CMW 5346</strain>
    </source>
</reference>
<name>A0ABR3ZB09_9PEZI</name>
<keyword evidence="8" id="KW-1185">Reference proteome</keyword>
<dbReference type="PANTHER" id="PTHR18968">
    <property type="entry name" value="THIAMINE PYROPHOSPHATE ENZYMES"/>
    <property type="match status" value="1"/>
</dbReference>
<evidence type="ECO:0000259" key="5">
    <source>
        <dbReference type="Pfam" id="PF02775"/>
    </source>
</evidence>
<dbReference type="Pfam" id="PF00205">
    <property type="entry name" value="TPP_enzyme_M"/>
    <property type="match status" value="1"/>
</dbReference>
<dbReference type="PROSITE" id="PS00187">
    <property type="entry name" value="TPP_ENZYMES"/>
    <property type="match status" value="1"/>
</dbReference>
<dbReference type="InterPro" id="IPR045229">
    <property type="entry name" value="TPP_enz"/>
</dbReference>
<gene>
    <name evidence="7" type="ORF">Sste5346_003698</name>
</gene>
<evidence type="ECO:0000259" key="6">
    <source>
        <dbReference type="Pfam" id="PF02776"/>
    </source>
</evidence>
<proteinExistence type="inferred from homology"/>
<evidence type="ECO:0000313" key="7">
    <source>
        <dbReference type="EMBL" id="KAL1897846.1"/>
    </source>
</evidence>
<dbReference type="InterPro" id="IPR012000">
    <property type="entry name" value="Thiamin_PyroP_enz_cen_dom"/>
</dbReference>
<dbReference type="PANTHER" id="PTHR18968:SF164">
    <property type="entry name" value="PYRUVATE DECARBOXYLASE"/>
    <property type="match status" value="1"/>
</dbReference>
<protein>
    <recommendedName>
        <fullName evidence="9">Pyruvate decarboxylase</fullName>
    </recommendedName>
</protein>
<dbReference type="Proteomes" id="UP001583186">
    <property type="component" value="Unassembled WGS sequence"/>
</dbReference>
<dbReference type="Pfam" id="PF02775">
    <property type="entry name" value="TPP_enzyme_C"/>
    <property type="match status" value="1"/>
</dbReference>
<dbReference type="InterPro" id="IPR011766">
    <property type="entry name" value="TPP_enzyme_TPP-bd"/>
</dbReference>
<dbReference type="EMBL" id="JAWCUI010000017">
    <property type="protein sequence ID" value="KAL1897846.1"/>
    <property type="molecule type" value="Genomic_DNA"/>
</dbReference>
<dbReference type="NCBIfam" id="NF006203">
    <property type="entry name" value="PRK08327.1"/>
    <property type="match status" value="1"/>
</dbReference>
<dbReference type="Gene3D" id="3.40.50.1220">
    <property type="entry name" value="TPP-binding domain"/>
    <property type="match status" value="1"/>
</dbReference>
<feature type="domain" description="Thiamine pyrophosphate enzyme TPP-binding" evidence="5">
    <location>
        <begin position="439"/>
        <end position="585"/>
    </location>
</feature>
<dbReference type="CDD" id="cd02002">
    <property type="entry name" value="TPP_BFDC"/>
    <property type="match status" value="1"/>
</dbReference>
<evidence type="ECO:0000256" key="1">
    <source>
        <dbReference type="ARBA" id="ARBA00007812"/>
    </source>
</evidence>
<evidence type="ECO:0000313" key="8">
    <source>
        <dbReference type="Proteomes" id="UP001583186"/>
    </source>
</evidence>
<evidence type="ECO:0008006" key="9">
    <source>
        <dbReference type="Google" id="ProtNLM"/>
    </source>
</evidence>
<dbReference type="SUPFAM" id="SSF52518">
    <property type="entry name" value="Thiamin diphosphate-binding fold (THDP-binding)"/>
    <property type="match status" value="2"/>
</dbReference>
<dbReference type="CDD" id="cd07035">
    <property type="entry name" value="TPP_PYR_POX_like"/>
    <property type="match status" value="1"/>
</dbReference>